<feature type="transmembrane region" description="Helical" evidence="7">
    <location>
        <begin position="177"/>
        <end position="198"/>
    </location>
</feature>
<dbReference type="Gramene" id="CMS413CT">
    <property type="protein sequence ID" value="CMS413CT"/>
    <property type="gene ID" value="CMS413C"/>
</dbReference>
<keyword evidence="3" id="KW-0808">Transferase</keyword>
<feature type="transmembrane region" description="Helical" evidence="7">
    <location>
        <begin position="218"/>
        <end position="238"/>
    </location>
</feature>
<evidence type="ECO:0000256" key="7">
    <source>
        <dbReference type="SAM" id="Phobius"/>
    </source>
</evidence>
<evidence type="ECO:0000256" key="5">
    <source>
        <dbReference type="ARBA" id="ARBA00022989"/>
    </source>
</evidence>
<keyword evidence="9" id="KW-1185">Reference proteome</keyword>
<feature type="transmembrane region" description="Helical" evidence="7">
    <location>
        <begin position="245"/>
        <end position="265"/>
    </location>
</feature>
<dbReference type="STRING" id="280699.M1UX57"/>
<dbReference type="GO" id="GO:0016020">
    <property type="term" value="C:membrane"/>
    <property type="evidence" value="ECO:0007669"/>
    <property type="project" value="UniProtKB-SubCell"/>
</dbReference>
<name>M1UX57_CYAM1</name>
<evidence type="ECO:0000256" key="3">
    <source>
        <dbReference type="ARBA" id="ARBA00022679"/>
    </source>
</evidence>
<dbReference type="CDD" id="cd13960">
    <property type="entry name" value="PT_UbiA_HPT1"/>
    <property type="match status" value="1"/>
</dbReference>
<evidence type="ECO:0000256" key="6">
    <source>
        <dbReference type="ARBA" id="ARBA00023136"/>
    </source>
</evidence>
<dbReference type="Gene3D" id="1.10.357.140">
    <property type="entry name" value="UbiA prenyltransferase"/>
    <property type="match status" value="1"/>
</dbReference>
<dbReference type="PANTHER" id="PTHR43009:SF7">
    <property type="entry name" value="HOMOGENTISATE GERANYLGERANYLTRANSFERASE, CHLOROPLASTIC"/>
    <property type="match status" value="1"/>
</dbReference>
<feature type="transmembrane region" description="Helical" evidence="7">
    <location>
        <begin position="305"/>
        <end position="324"/>
    </location>
</feature>
<comment type="subcellular location">
    <subcellularLocation>
        <location evidence="1">Membrane</location>
        <topology evidence="1">Multi-pass membrane protein</topology>
    </subcellularLocation>
</comment>
<dbReference type="GeneID" id="16997483"/>
<evidence type="ECO:0000313" key="9">
    <source>
        <dbReference type="Proteomes" id="UP000007014"/>
    </source>
</evidence>
<dbReference type="Pfam" id="PF01040">
    <property type="entry name" value="UbiA"/>
    <property type="match status" value="1"/>
</dbReference>
<accession>M1UX57</accession>
<comment type="similarity">
    <text evidence="2">Belongs to the UbiA prenyltransferase family.</text>
</comment>
<keyword evidence="4 7" id="KW-0812">Transmembrane</keyword>
<evidence type="ECO:0000256" key="1">
    <source>
        <dbReference type="ARBA" id="ARBA00004141"/>
    </source>
</evidence>
<dbReference type="AlphaFoldDB" id="M1UX57"/>
<dbReference type="KEGG" id="cme:CYME_CMS413C"/>
<dbReference type="InterPro" id="IPR000537">
    <property type="entry name" value="UbiA_prenyltransferase"/>
</dbReference>
<evidence type="ECO:0000256" key="2">
    <source>
        <dbReference type="ARBA" id="ARBA00005985"/>
    </source>
</evidence>
<proteinExistence type="inferred from homology"/>
<gene>
    <name evidence="8" type="ORF">CYME_CMS413C</name>
</gene>
<dbReference type="OMA" id="LIFQAWV"/>
<evidence type="ECO:0000256" key="4">
    <source>
        <dbReference type="ARBA" id="ARBA00022692"/>
    </source>
</evidence>
<dbReference type="InterPro" id="IPR044878">
    <property type="entry name" value="UbiA_sf"/>
</dbReference>
<dbReference type="OrthoDB" id="1502398at2759"/>
<dbReference type="GO" id="GO:0004659">
    <property type="term" value="F:prenyltransferase activity"/>
    <property type="evidence" value="ECO:0007669"/>
    <property type="project" value="InterPro"/>
</dbReference>
<keyword evidence="5 7" id="KW-1133">Transmembrane helix</keyword>
<dbReference type="EMBL" id="AP006501">
    <property type="protein sequence ID" value="BAM82976.1"/>
    <property type="molecule type" value="Genomic_DNA"/>
</dbReference>
<feature type="transmembrane region" description="Helical" evidence="7">
    <location>
        <begin position="271"/>
        <end position="293"/>
    </location>
</feature>
<feature type="transmembrane region" description="Helical" evidence="7">
    <location>
        <begin position="378"/>
        <end position="395"/>
    </location>
</feature>
<evidence type="ECO:0008006" key="10">
    <source>
        <dbReference type="Google" id="ProtNLM"/>
    </source>
</evidence>
<evidence type="ECO:0000313" key="8">
    <source>
        <dbReference type="EMBL" id="BAM82976.1"/>
    </source>
</evidence>
<keyword evidence="6 7" id="KW-0472">Membrane</keyword>
<dbReference type="PANTHER" id="PTHR43009">
    <property type="entry name" value="HOMOGENTISATE SOLANESYLTRANSFERASE, CHLOROPLASTIC"/>
    <property type="match status" value="1"/>
</dbReference>
<protein>
    <recommendedName>
        <fullName evidence="10">Homogentisate phytyltransferase</fullName>
    </recommendedName>
</protein>
<dbReference type="HOGENOM" id="CLU_048963_2_0_1"/>
<dbReference type="Proteomes" id="UP000007014">
    <property type="component" value="Chromosome 19"/>
</dbReference>
<organism evidence="8 9">
    <name type="scientific">Cyanidioschyzon merolae (strain NIES-3377 / 10D)</name>
    <name type="common">Unicellular red alga</name>
    <dbReference type="NCBI Taxonomy" id="280699"/>
    <lineage>
        <taxon>Eukaryota</taxon>
        <taxon>Rhodophyta</taxon>
        <taxon>Bangiophyceae</taxon>
        <taxon>Cyanidiales</taxon>
        <taxon>Cyanidiaceae</taxon>
        <taxon>Cyanidioschyzon</taxon>
    </lineage>
</organism>
<dbReference type="eggNOG" id="ENOG502QUHT">
    <property type="taxonomic scope" value="Eukaryota"/>
</dbReference>
<sequence length="434" mass="47662">MFLAVSGRCLQVERAGLKHVGLKLHRRAGFCGDQVRFACRTTPKRSGDVLRRLYASAPASESGNASAGTGASAGLSVAREGHIDQVGDKNGSAQLWLSFERRFAALYAFTRPHTVRGTFLAALTGCIRAIIDSREQLLARSKSSAGSLVPAGRLGSEFLGTLTGILVSLDWTLVPKALWGIFALVLGNAFIVGINQIYDRDVDRVNKPFLPLAAGMMTTKQAWMLCIASIALGVWIVYRHFSRTILGLYLVGTTIGALYSVPPFRWRNVPLLAALTIACVRGLLLNIGVYVATKEALRLNLSWTPALRLFIMIMSVFAGVIAVTKDLPDVHGDRLHQVPTFASRLGVAKVARMASATLSSMLVGVAAISLMPEARFHFRVWVFGFGHLALSWYFLTQVHGRLMRLGPENLEALRTYYKGIWNVFYLEFLLYIFI</sequence>
<dbReference type="InterPro" id="IPR044502">
    <property type="entry name" value="AtHST-like"/>
</dbReference>
<dbReference type="RefSeq" id="XP_005539012.1">
    <property type="nucleotide sequence ID" value="XM_005538955.1"/>
</dbReference>
<reference evidence="8 9" key="2">
    <citation type="journal article" date="2007" name="BMC Biol.">
        <title>A 100%-complete sequence reveals unusually simple genomic features in the hot-spring red alga Cyanidioschyzon merolae.</title>
        <authorList>
            <person name="Nozaki H."/>
            <person name="Takano H."/>
            <person name="Misumi O."/>
            <person name="Terasawa K."/>
            <person name="Matsuzaki M."/>
            <person name="Maruyama S."/>
            <person name="Nishida K."/>
            <person name="Yagisawa F."/>
            <person name="Yoshida Y."/>
            <person name="Fujiwara T."/>
            <person name="Takio S."/>
            <person name="Tamura K."/>
            <person name="Chung S.J."/>
            <person name="Nakamura S."/>
            <person name="Kuroiwa H."/>
            <person name="Tanaka K."/>
            <person name="Sato N."/>
            <person name="Kuroiwa T."/>
        </authorList>
    </citation>
    <scope>NUCLEOTIDE SEQUENCE [LARGE SCALE GENOMIC DNA]</scope>
    <source>
        <strain evidence="8 9">10D</strain>
    </source>
</reference>
<reference evidence="8 9" key="1">
    <citation type="journal article" date="2004" name="Nature">
        <title>Genome sequence of the ultrasmall unicellular red alga Cyanidioschyzon merolae 10D.</title>
        <authorList>
            <person name="Matsuzaki M."/>
            <person name="Misumi O."/>
            <person name="Shin-i T."/>
            <person name="Maruyama S."/>
            <person name="Takahara M."/>
            <person name="Miyagishima S."/>
            <person name="Mori T."/>
            <person name="Nishida K."/>
            <person name="Yagisawa F."/>
            <person name="Nishida K."/>
            <person name="Yoshida Y."/>
            <person name="Nishimura Y."/>
            <person name="Nakao S."/>
            <person name="Kobayashi T."/>
            <person name="Momoyama Y."/>
            <person name="Higashiyama T."/>
            <person name="Minoda A."/>
            <person name="Sano M."/>
            <person name="Nomoto H."/>
            <person name="Oishi K."/>
            <person name="Hayashi H."/>
            <person name="Ohta F."/>
            <person name="Nishizaka S."/>
            <person name="Haga S."/>
            <person name="Miura S."/>
            <person name="Morishita T."/>
            <person name="Kabeya Y."/>
            <person name="Terasawa K."/>
            <person name="Suzuki Y."/>
            <person name="Ishii Y."/>
            <person name="Asakawa S."/>
            <person name="Takano H."/>
            <person name="Ohta N."/>
            <person name="Kuroiwa H."/>
            <person name="Tanaka K."/>
            <person name="Shimizu N."/>
            <person name="Sugano S."/>
            <person name="Sato N."/>
            <person name="Nozaki H."/>
            <person name="Ogasawara N."/>
            <person name="Kohara Y."/>
            <person name="Kuroiwa T."/>
        </authorList>
    </citation>
    <scope>NUCLEOTIDE SEQUENCE [LARGE SCALE GENOMIC DNA]</scope>
    <source>
        <strain evidence="8 9">10D</strain>
    </source>
</reference>